<proteinExistence type="predicted"/>
<sequence>MAIQPGVVTPPSPRVNHVAFRSPSLLQLPVELLDLIASFVPTHRDLVSLALTCHAITYIVIPAHAAYRTIRIHSQRGPAPWATIAARPDRAAGVRCLVLFDQSEEGRFLPERAPSTALASATSSMKRRRGAWKAHGGGWNAESLEAAASAVRVMPNLHTLVFSGSFRRCGAAEMNFWAAVAGTNGSLRCLEYAQPLRAPTMRSTTDVRLYPLWAVSNLTSLSVKHAAFLQHPPSVVQFSRVLRNSPSLESLTLAVHDPSFDLHVLLDDVCLPHLRALALDILAPEAPSNARSLAMLLERTPRLQHATWKHLDPGPLSPGALPALRTLHVEDVPSSPGATGRALLRGGAALESLGSIRVDADALEALAHMRGEALCRLEVTSFESIAVLVRAVRLFPRLRWLRMPAVDYWHEHLPVTPAPVHLGEWVEVLAALPELEVFRGVSIFRDPESTTIEENDERACDILGLCSRMRQVEHWDLDPARAITLAWEGDRVVWRVEEVSRTDGGFA</sequence>
<keyword evidence="2" id="KW-1185">Reference proteome</keyword>
<evidence type="ECO:0000313" key="1">
    <source>
        <dbReference type="EMBL" id="KAH8980423.1"/>
    </source>
</evidence>
<evidence type="ECO:0008006" key="3">
    <source>
        <dbReference type="Google" id="ProtNLM"/>
    </source>
</evidence>
<dbReference type="SUPFAM" id="SSF81383">
    <property type="entry name" value="F-box domain"/>
    <property type="match status" value="1"/>
</dbReference>
<protein>
    <recommendedName>
        <fullName evidence="3">F-box domain-containing protein</fullName>
    </recommendedName>
</protein>
<reference evidence="1" key="1">
    <citation type="submission" date="2022-01" db="EMBL/GenBank/DDBJ databases">
        <title>Comparative genomics reveals a dynamic genome evolution in the ectomycorrhizal milk-cap (Lactarius) mushrooms.</title>
        <authorList>
            <consortium name="DOE Joint Genome Institute"/>
            <person name="Lebreton A."/>
            <person name="Tang N."/>
            <person name="Kuo A."/>
            <person name="LaButti K."/>
            <person name="Drula E."/>
            <person name="Barry K."/>
            <person name="Clum A."/>
            <person name="Lipzen A."/>
            <person name="Mousain D."/>
            <person name="Ng V."/>
            <person name="Wang R."/>
            <person name="Wang X."/>
            <person name="Dai Y."/>
            <person name="Henrissat B."/>
            <person name="Grigoriev I.V."/>
            <person name="Guerin-Laguette A."/>
            <person name="Yu F."/>
            <person name="Martin F.M."/>
        </authorList>
    </citation>
    <scope>NUCLEOTIDE SEQUENCE</scope>
    <source>
        <strain evidence="1">QP</strain>
    </source>
</reference>
<evidence type="ECO:0000313" key="2">
    <source>
        <dbReference type="Proteomes" id="UP001201163"/>
    </source>
</evidence>
<organism evidence="1 2">
    <name type="scientific">Lactarius akahatsu</name>
    <dbReference type="NCBI Taxonomy" id="416441"/>
    <lineage>
        <taxon>Eukaryota</taxon>
        <taxon>Fungi</taxon>
        <taxon>Dikarya</taxon>
        <taxon>Basidiomycota</taxon>
        <taxon>Agaricomycotina</taxon>
        <taxon>Agaricomycetes</taxon>
        <taxon>Russulales</taxon>
        <taxon>Russulaceae</taxon>
        <taxon>Lactarius</taxon>
    </lineage>
</organism>
<dbReference type="Proteomes" id="UP001201163">
    <property type="component" value="Unassembled WGS sequence"/>
</dbReference>
<accession>A0AAD4LAA4</accession>
<gene>
    <name evidence="1" type="ORF">EDB92DRAFT_1900898</name>
</gene>
<dbReference type="Gene3D" id="3.80.10.10">
    <property type="entry name" value="Ribonuclease Inhibitor"/>
    <property type="match status" value="1"/>
</dbReference>
<dbReference type="EMBL" id="JAKELL010000136">
    <property type="protein sequence ID" value="KAH8980423.1"/>
    <property type="molecule type" value="Genomic_DNA"/>
</dbReference>
<dbReference type="InterPro" id="IPR036047">
    <property type="entry name" value="F-box-like_dom_sf"/>
</dbReference>
<comment type="caution">
    <text evidence="1">The sequence shown here is derived from an EMBL/GenBank/DDBJ whole genome shotgun (WGS) entry which is preliminary data.</text>
</comment>
<dbReference type="InterPro" id="IPR032675">
    <property type="entry name" value="LRR_dom_sf"/>
</dbReference>
<name>A0AAD4LAA4_9AGAM</name>
<dbReference type="AlphaFoldDB" id="A0AAD4LAA4"/>